<organism evidence="2 3">
    <name type="scientific">Microcystis aeruginosa NIES-2520</name>
    <dbReference type="NCBI Taxonomy" id="2303982"/>
    <lineage>
        <taxon>Bacteria</taxon>
        <taxon>Bacillati</taxon>
        <taxon>Cyanobacteriota</taxon>
        <taxon>Cyanophyceae</taxon>
        <taxon>Oscillatoriophycideae</taxon>
        <taxon>Chroococcales</taxon>
        <taxon>Microcystaceae</taxon>
        <taxon>Microcystis</taxon>
    </lineage>
</organism>
<dbReference type="Proteomes" id="UP000324917">
    <property type="component" value="Unassembled WGS sequence"/>
</dbReference>
<reference evidence="2 3" key="1">
    <citation type="submission" date="2018-09" db="EMBL/GenBank/DDBJ databases">
        <title>Evolutionary history of phycoerythrin pigmentation in the water bloom-forming cyanobacterium Microcystis aeruginosa.</title>
        <authorList>
            <person name="Tanabe Y."/>
            <person name="Tanabe Y."/>
            <person name="Yamaguchi H."/>
        </authorList>
    </citation>
    <scope>NUCLEOTIDE SEQUENCE [LARGE SCALE GENOMIC DNA]</scope>
    <source>
        <strain evidence="2 3">NIES-2520</strain>
    </source>
</reference>
<protein>
    <submittedName>
        <fullName evidence="2">Uncharacterized protein</fullName>
    </submittedName>
</protein>
<gene>
    <name evidence="2" type="ORF">MiTe_04070</name>
</gene>
<dbReference type="EMBL" id="BHVP01000121">
    <property type="protein sequence ID" value="GCA77217.1"/>
    <property type="molecule type" value="Genomic_DNA"/>
</dbReference>
<evidence type="ECO:0000313" key="2">
    <source>
        <dbReference type="EMBL" id="GCA77217.1"/>
    </source>
</evidence>
<comment type="caution">
    <text evidence="2">The sequence shown here is derived from an EMBL/GenBank/DDBJ whole genome shotgun (WGS) entry which is preliminary data.</text>
</comment>
<sequence length="72" mass="8510">MVCDSALYSQENLQLIQYLKWISRVPMTIKRAKELVQNAEMEEIDAKEREKRAELNLEGYTWKEEKVTYGGI</sequence>
<accession>A0A5A5RVT9</accession>
<proteinExistence type="predicted"/>
<evidence type="ECO:0000256" key="1">
    <source>
        <dbReference type="SAM" id="Coils"/>
    </source>
</evidence>
<dbReference type="AlphaFoldDB" id="A0A5A5RVT9"/>
<keyword evidence="1" id="KW-0175">Coiled coil</keyword>
<name>A0A5A5RVT9_MICAE</name>
<evidence type="ECO:0000313" key="3">
    <source>
        <dbReference type="Proteomes" id="UP000324917"/>
    </source>
</evidence>
<feature type="coiled-coil region" evidence="1">
    <location>
        <begin position="29"/>
        <end position="56"/>
    </location>
</feature>